<dbReference type="AlphaFoldDB" id="X0UKL6"/>
<reference evidence="1" key="1">
    <citation type="journal article" date="2014" name="Front. Microbiol.">
        <title>High frequency of phylogenetically diverse reductive dehalogenase-homologous genes in deep subseafloor sedimentary metagenomes.</title>
        <authorList>
            <person name="Kawai M."/>
            <person name="Futagami T."/>
            <person name="Toyoda A."/>
            <person name="Takaki Y."/>
            <person name="Nishi S."/>
            <person name="Hori S."/>
            <person name="Arai W."/>
            <person name="Tsubouchi T."/>
            <person name="Morono Y."/>
            <person name="Uchiyama I."/>
            <person name="Ito T."/>
            <person name="Fujiyama A."/>
            <person name="Inagaki F."/>
            <person name="Takami H."/>
        </authorList>
    </citation>
    <scope>NUCLEOTIDE SEQUENCE</scope>
    <source>
        <strain evidence="1">Expedition CK06-06</strain>
    </source>
</reference>
<organism evidence="1">
    <name type="scientific">marine sediment metagenome</name>
    <dbReference type="NCBI Taxonomy" id="412755"/>
    <lineage>
        <taxon>unclassified sequences</taxon>
        <taxon>metagenomes</taxon>
        <taxon>ecological metagenomes</taxon>
    </lineage>
</organism>
<sequence length="105" mass="12275">MSEIVFDLETKKMSYEVEGGFQNKGEFGLSVAVTWDDNHGFRDWLEKDAQALVKELSLYDKVIGFNVLGFDYEVLATYDPDVQRLLRNKTCDIMYCLWQVLEHRV</sequence>
<dbReference type="GO" id="GO:0003676">
    <property type="term" value="F:nucleic acid binding"/>
    <property type="evidence" value="ECO:0007669"/>
    <property type="project" value="InterPro"/>
</dbReference>
<dbReference type="EMBL" id="BARS01027576">
    <property type="protein sequence ID" value="GAF99831.1"/>
    <property type="molecule type" value="Genomic_DNA"/>
</dbReference>
<evidence type="ECO:0000313" key="1">
    <source>
        <dbReference type="EMBL" id="GAF99831.1"/>
    </source>
</evidence>
<dbReference type="Gene3D" id="3.30.420.10">
    <property type="entry name" value="Ribonuclease H-like superfamily/Ribonuclease H"/>
    <property type="match status" value="1"/>
</dbReference>
<dbReference type="InterPro" id="IPR036397">
    <property type="entry name" value="RNaseH_sf"/>
</dbReference>
<dbReference type="InterPro" id="IPR012337">
    <property type="entry name" value="RNaseH-like_sf"/>
</dbReference>
<feature type="non-terminal residue" evidence="1">
    <location>
        <position position="105"/>
    </location>
</feature>
<gene>
    <name evidence="1" type="ORF">S01H1_43293</name>
</gene>
<name>X0UKL6_9ZZZZ</name>
<dbReference type="SUPFAM" id="SSF53098">
    <property type="entry name" value="Ribonuclease H-like"/>
    <property type="match status" value="1"/>
</dbReference>
<accession>X0UKL6</accession>
<proteinExistence type="predicted"/>
<protein>
    <submittedName>
        <fullName evidence="1">Uncharacterized protein</fullName>
    </submittedName>
</protein>
<comment type="caution">
    <text evidence="1">The sequence shown here is derived from an EMBL/GenBank/DDBJ whole genome shotgun (WGS) entry which is preliminary data.</text>
</comment>